<proteinExistence type="inferred from homology"/>
<dbReference type="Pfam" id="PF01063">
    <property type="entry name" value="Aminotran_4"/>
    <property type="match status" value="1"/>
</dbReference>
<reference evidence="3" key="1">
    <citation type="journal article" date="2013" name="Nature">
        <title>Pan genome of the phytoplankton Emiliania underpins its global distribution.</title>
        <authorList>
            <person name="Read B.A."/>
            <person name="Kegel J."/>
            <person name="Klute M.J."/>
            <person name="Kuo A."/>
            <person name="Lefebvre S.C."/>
            <person name="Maumus F."/>
            <person name="Mayer C."/>
            <person name="Miller J."/>
            <person name="Monier A."/>
            <person name="Salamov A."/>
            <person name="Young J."/>
            <person name="Aguilar M."/>
            <person name="Claverie J.M."/>
            <person name="Frickenhaus S."/>
            <person name="Gonzalez K."/>
            <person name="Herman E.K."/>
            <person name="Lin Y.C."/>
            <person name="Napier J."/>
            <person name="Ogata H."/>
            <person name="Sarno A.F."/>
            <person name="Shmutz J."/>
            <person name="Schroeder D."/>
            <person name="de Vargas C."/>
            <person name="Verret F."/>
            <person name="von Dassow P."/>
            <person name="Valentin K."/>
            <person name="Van de Peer Y."/>
            <person name="Wheeler G."/>
            <person name="Dacks J.B."/>
            <person name="Delwiche C.F."/>
            <person name="Dyhrman S.T."/>
            <person name="Glockner G."/>
            <person name="John U."/>
            <person name="Richards T."/>
            <person name="Worden A.Z."/>
            <person name="Zhang X."/>
            <person name="Grigoriev I.V."/>
            <person name="Allen A.E."/>
            <person name="Bidle K."/>
            <person name="Borodovsky M."/>
            <person name="Bowler C."/>
            <person name="Brownlee C."/>
            <person name="Cock J.M."/>
            <person name="Elias M."/>
            <person name="Gladyshev V.N."/>
            <person name="Groth M."/>
            <person name="Guda C."/>
            <person name="Hadaegh A."/>
            <person name="Iglesias-Rodriguez M.D."/>
            <person name="Jenkins J."/>
            <person name="Jones B.M."/>
            <person name="Lawson T."/>
            <person name="Leese F."/>
            <person name="Lindquist E."/>
            <person name="Lobanov A."/>
            <person name="Lomsadze A."/>
            <person name="Malik S.B."/>
            <person name="Marsh M.E."/>
            <person name="Mackinder L."/>
            <person name="Mock T."/>
            <person name="Mueller-Roeber B."/>
            <person name="Pagarete A."/>
            <person name="Parker M."/>
            <person name="Probert I."/>
            <person name="Quesneville H."/>
            <person name="Raines C."/>
            <person name="Rensing S.A."/>
            <person name="Riano-Pachon D.M."/>
            <person name="Richier S."/>
            <person name="Rokitta S."/>
            <person name="Shiraiwa Y."/>
            <person name="Soanes D.M."/>
            <person name="van der Giezen M."/>
            <person name="Wahlund T.M."/>
            <person name="Williams B."/>
            <person name="Wilson W."/>
            <person name="Wolfe G."/>
            <person name="Wurch L.L."/>
        </authorList>
    </citation>
    <scope>NUCLEOTIDE SEQUENCE</scope>
</reference>
<dbReference type="EnsemblProtists" id="EOD32252">
    <property type="protein sequence ID" value="EOD32252"/>
    <property type="gene ID" value="EMIHUDRAFT_99192"/>
</dbReference>
<dbReference type="Gene3D" id="3.30.70.120">
    <property type="match status" value="1"/>
</dbReference>
<dbReference type="AlphaFoldDB" id="A0A0D3K917"/>
<dbReference type="RefSeq" id="XP_005784681.1">
    <property type="nucleotide sequence ID" value="XM_005784624.1"/>
</dbReference>
<dbReference type="InterPro" id="IPR036038">
    <property type="entry name" value="Aminotransferase-like"/>
</dbReference>
<comment type="similarity">
    <text evidence="1">Belongs to the CutA family.</text>
</comment>
<name>A0A0D3K917_EMIH1</name>
<dbReference type="Proteomes" id="UP000013827">
    <property type="component" value="Unassembled WGS sequence"/>
</dbReference>
<dbReference type="SUPFAM" id="SSF56752">
    <property type="entry name" value="D-aminoacid aminotransferase-like PLP-dependent enzymes"/>
    <property type="match status" value="1"/>
</dbReference>
<evidence type="ECO:0000313" key="2">
    <source>
        <dbReference type="EnsemblProtists" id="EOD32252"/>
    </source>
</evidence>
<dbReference type="InterPro" id="IPR004323">
    <property type="entry name" value="Ion_tolerance_CutA"/>
</dbReference>
<protein>
    <submittedName>
        <fullName evidence="2">Uncharacterized protein</fullName>
    </submittedName>
</protein>
<sequence>MLHRLGTRPVTRLLLLSSLRGSSVRGSLRTAMAMPSPPVLRVTTTEESSSAAERLCEALGFATQVTREEIHSFYWWEGAVQSEPEVRVSFETSEPFESVLRAVEAAHSYDVPMILADTSDKGAAHWKGVIRPLDGGAKATSSASPTAARHTRVAPDGSIAVKTVASARLAVARAAEEEGGGAVAWSPVTGNAAYLRWLEEECVAAPRFVVAADGHAAPSAQTAKDFLLSRPGGACLWRPVSRGHVQRRPRHERTAASVGSMIAAGGGGAAELQAALGTAAGLRPRLDAAVAAAVREYMREFGRRVGGAGELKLTLVVNWGEAAEAAKEGELLEGSQTNFYAIVDGAVHTAGEGILEGTVRRLLLEVCGREGTPVVLSPPRLADAGRWEGALISSTSRLLLPVDELYVPPDGEPSGEADRVAVFANGPGSLAARLQALVAAEVEAHSTEIGLPAALAT</sequence>
<dbReference type="GO" id="GO:0010038">
    <property type="term" value="P:response to metal ion"/>
    <property type="evidence" value="ECO:0007669"/>
    <property type="project" value="InterPro"/>
</dbReference>
<dbReference type="SUPFAM" id="SSF54913">
    <property type="entry name" value="GlnB-like"/>
    <property type="match status" value="1"/>
</dbReference>
<dbReference type="PANTHER" id="PTHR47703">
    <property type="entry name" value="D-AMINOACID AMINOTRANSFERASE-LIKE PLP-DEPENDENT ENZYMES SUPERFAMILY PROTEIN"/>
    <property type="match status" value="1"/>
</dbReference>
<dbReference type="GO" id="GO:0003824">
    <property type="term" value="F:catalytic activity"/>
    <property type="evidence" value="ECO:0007669"/>
    <property type="project" value="InterPro"/>
</dbReference>
<evidence type="ECO:0000313" key="3">
    <source>
        <dbReference type="Proteomes" id="UP000013827"/>
    </source>
</evidence>
<evidence type="ECO:0000256" key="1">
    <source>
        <dbReference type="ARBA" id="ARBA00010169"/>
    </source>
</evidence>
<dbReference type="InterPro" id="IPR015867">
    <property type="entry name" value="N-reg_PII/ATP_PRibTrfase_C"/>
</dbReference>
<organism evidence="2 3">
    <name type="scientific">Emiliania huxleyi (strain CCMP1516)</name>
    <dbReference type="NCBI Taxonomy" id="280463"/>
    <lineage>
        <taxon>Eukaryota</taxon>
        <taxon>Haptista</taxon>
        <taxon>Haptophyta</taxon>
        <taxon>Prymnesiophyceae</taxon>
        <taxon>Isochrysidales</taxon>
        <taxon>Noelaerhabdaceae</taxon>
        <taxon>Emiliania</taxon>
    </lineage>
</organism>
<dbReference type="HOGENOM" id="CLU_599130_0_0_1"/>
<dbReference type="PANTHER" id="PTHR47703:SF2">
    <property type="entry name" value="D-AMINOACID AMINOTRANSFERASE-LIKE PLP-DEPENDENT ENZYMES SUPERFAMILY PROTEIN"/>
    <property type="match status" value="1"/>
</dbReference>
<dbReference type="InterPro" id="IPR043132">
    <property type="entry name" value="BCAT-like_C"/>
</dbReference>
<dbReference type="GeneID" id="17277524"/>
<keyword evidence="3" id="KW-1185">Reference proteome</keyword>
<dbReference type="PaxDb" id="2903-EOD32252"/>
<accession>A0A0D3K917</accession>
<dbReference type="InterPro" id="IPR011322">
    <property type="entry name" value="N-reg_PII-like_a/b"/>
</dbReference>
<dbReference type="InterPro" id="IPR001544">
    <property type="entry name" value="Aminotrans_IV"/>
</dbReference>
<reference evidence="2" key="2">
    <citation type="submission" date="2024-10" db="UniProtKB">
        <authorList>
            <consortium name="EnsemblProtists"/>
        </authorList>
    </citation>
    <scope>IDENTIFICATION</scope>
</reference>
<dbReference type="KEGG" id="ehx:EMIHUDRAFT_99192"/>
<dbReference type="Pfam" id="PF03091">
    <property type="entry name" value="CutA1"/>
    <property type="match status" value="1"/>
</dbReference>
<dbReference type="Gene3D" id="3.20.10.10">
    <property type="entry name" value="D-amino Acid Aminotransferase, subunit A, domain 2"/>
    <property type="match status" value="1"/>
</dbReference>